<evidence type="ECO:0000259" key="4">
    <source>
        <dbReference type="PROSITE" id="PS50090"/>
    </source>
</evidence>
<dbReference type="GO" id="GO:0051726">
    <property type="term" value="P:regulation of cell cycle"/>
    <property type="evidence" value="ECO:0000318"/>
    <property type="project" value="GO_Central"/>
</dbReference>
<dbReference type="InParanoid" id="A0E1P6"/>
<evidence type="ECO:0000313" key="6">
    <source>
        <dbReference type="Proteomes" id="UP000000600"/>
    </source>
</evidence>
<accession>A0E1P6</accession>
<dbReference type="SUPFAM" id="SSF46689">
    <property type="entry name" value="Homeodomain-like"/>
    <property type="match status" value="1"/>
</dbReference>
<dbReference type="CDD" id="cd00167">
    <property type="entry name" value="SANT"/>
    <property type="match status" value="1"/>
</dbReference>
<evidence type="ECO:0000256" key="1">
    <source>
        <dbReference type="ARBA" id="ARBA00004123"/>
    </source>
</evidence>
<feature type="domain" description="Myb-like" evidence="4">
    <location>
        <begin position="128"/>
        <end position="174"/>
    </location>
</feature>
<dbReference type="GO" id="GO:0005634">
    <property type="term" value="C:nucleus"/>
    <property type="evidence" value="ECO:0000318"/>
    <property type="project" value="GO_Central"/>
</dbReference>
<protein>
    <recommendedName>
        <fullName evidence="4">Myb-like domain-containing protein</fullName>
    </recommendedName>
</protein>
<dbReference type="InterPro" id="IPR003888">
    <property type="entry name" value="FYrich_N"/>
</dbReference>
<dbReference type="HOGENOM" id="CLU_371544_0_0_1"/>
<dbReference type="KEGG" id="ptm:GSPATT00022384001"/>
<name>A0E1P6_PARTE</name>
<dbReference type="InterPro" id="IPR040092">
    <property type="entry name" value="TBRG1"/>
</dbReference>
<keyword evidence="2" id="KW-0539">Nucleus</keyword>
<dbReference type="SMART" id="SM00541">
    <property type="entry name" value="FYRN"/>
    <property type="match status" value="1"/>
</dbReference>
<dbReference type="PROSITE" id="PS50090">
    <property type="entry name" value="MYB_LIKE"/>
    <property type="match status" value="1"/>
</dbReference>
<evidence type="ECO:0000313" key="5">
    <source>
        <dbReference type="EMBL" id="CAK89213.1"/>
    </source>
</evidence>
<dbReference type="PANTHER" id="PTHR22715">
    <property type="entry name" value="TRANSFORMING GROWTH FACTOR BETA REGULATED GENE 1"/>
    <property type="match status" value="1"/>
</dbReference>
<dbReference type="Pfam" id="PF05964">
    <property type="entry name" value="FYRN"/>
    <property type="match status" value="1"/>
</dbReference>
<sequence length="757" mass="88771">MLYAKLQSYVGEEFLIKTLPTQLSNFPSSRGIRVMKCPNNPLIIGELKLQEELYQFSIIPHTEIQVENQIVTKETILNNFSRIYIPCKECRTKHYYTFILPLREPLKYEAQRAAQTQFNRVHDKALYSKWTQEEKEMLKKLILQFGYGRWNKMLQLKFANKSKQEIKAFANSLLRSIVELLVNYDLGAGIVNLIEENPDDPYIETNQSIIQYNIIEDWELQNLKQKLISISKRILMLAKIREFIKKFKEHQLKNLGIKDKSQCKMNTDKLVKWDYLLGFIPSSSFYSQRPSIWWTRKHDSDLIRGVYQYGYTNHLIIKEATDLCFKDLSTSQNYQEFPFPETLNKRVKKLVQIIQKFDGFYDFDNLAQSDDEEEKSWSIAEKQALFNLLCDYGVPIGVDGRQNWQELKDKLILKINKFDKNLNQLEKMVQTIRTRCEQMLMKHKEREFLESDSSDLEIEQPPSSIGEIREEQGDEFQISYQDSQKFSKQTNMLHFIRKNILPQNQALYQQHIQQVEKELFIDIPEYDPKSHDIQIITTLSQTGFNGLQPITLSNINTIMPTEQILNRIEQLCSFFKKIRDQTNIKRKPELKDDQQKKIKPNSAGGVNEIQLPYQVSTSLKLVSLGKIIPSPAYHSEHNLFPVGYKSIRTHASMFTKGKRCQYTCEIQEGSDGKPLFKVTSEEDVDNPIIKNSCTGCWVHIYNKINELQEHKKSKVTISGTDRFGLLEANVQRYLEELPNAEMCSKYKFKYRNVAQDF</sequence>
<comment type="subcellular location">
    <subcellularLocation>
        <location evidence="1">Nucleus</location>
    </subcellularLocation>
</comment>
<dbReference type="EMBL" id="CT868653">
    <property type="protein sequence ID" value="CAK89213.1"/>
    <property type="molecule type" value="Genomic_DNA"/>
</dbReference>
<keyword evidence="3" id="KW-0175">Coiled coil</keyword>
<gene>
    <name evidence="5" type="ORF">GSPATT00022384001</name>
</gene>
<reference evidence="5 6" key="1">
    <citation type="journal article" date="2006" name="Nature">
        <title>Global trends of whole-genome duplications revealed by the ciliate Paramecium tetraurelia.</title>
        <authorList>
            <consortium name="Genoscope"/>
            <person name="Aury J.-M."/>
            <person name="Jaillon O."/>
            <person name="Duret L."/>
            <person name="Noel B."/>
            <person name="Jubin C."/>
            <person name="Porcel B.M."/>
            <person name="Segurens B."/>
            <person name="Daubin V."/>
            <person name="Anthouard V."/>
            <person name="Aiach N."/>
            <person name="Arnaiz O."/>
            <person name="Billaut A."/>
            <person name="Beisson J."/>
            <person name="Blanc I."/>
            <person name="Bouhouche K."/>
            <person name="Camara F."/>
            <person name="Duharcourt S."/>
            <person name="Guigo R."/>
            <person name="Gogendeau D."/>
            <person name="Katinka M."/>
            <person name="Keller A.-M."/>
            <person name="Kissmehl R."/>
            <person name="Klotz C."/>
            <person name="Koll F."/>
            <person name="Le Moue A."/>
            <person name="Lepere C."/>
            <person name="Malinsky S."/>
            <person name="Nowacki M."/>
            <person name="Nowak J.K."/>
            <person name="Plattner H."/>
            <person name="Poulain J."/>
            <person name="Ruiz F."/>
            <person name="Serrano V."/>
            <person name="Zagulski M."/>
            <person name="Dessen P."/>
            <person name="Betermier M."/>
            <person name="Weissenbach J."/>
            <person name="Scarpelli C."/>
            <person name="Schachter V."/>
            <person name="Sperling L."/>
            <person name="Meyer E."/>
            <person name="Cohen J."/>
            <person name="Wincker P."/>
        </authorList>
    </citation>
    <scope>NUCLEOTIDE SEQUENCE [LARGE SCALE GENOMIC DNA]</scope>
    <source>
        <strain evidence="5 6">Stock d4-2</strain>
    </source>
</reference>
<dbReference type="OrthoDB" id="285793at2759"/>
<keyword evidence="6" id="KW-1185">Reference proteome</keyword>
<proteinExistence type="predicted"/>
<dbReference type="Gene3D" id="3.30.160.360">
    <property type="match status" value="1"/>
</dbReference>
<dbReference type="SMART" id="SM00717">
    <property type="entry name" value="SANT"/>
    <property type="match status" value="1"/>
</dbReference>
<dbReference type="AlphaFoldDB" id="A0E1P6"/>
<evidence type="ECO:0000256" key="3">
    <source>
        <dbReference type="SAM" id="Coils"/>
    </source>
</evidence>
<dbReference type="InterPro" id="IPR003889">
    <property type="entry name" value="FYrich_C"/>
</dbReference>
<dbReference type="eggNOG" id="KOG4443">
    <property type="taxonomic scope" value="Eukaryota"/>
</dbReference>
<dbReference type="Gene3D" id="1.10.10.60">
    <property type="entry name" value="Homeodomain-like"/>
    <property type="match status" value="2"/>
</dbReference>
<feature type="coiled-coil region" evidence="3">
    <location>
        <begin position="408"/>
        <end position="442"/>
    </location>
</feature>
<dbReference type="STRING" id="5888.A0E1P6"/>
<dbReference type="OMA" id="NINTIMP"/>
<dbReference type="PROSITE" id="PS51543">
    <property type="entry name" value="FYRC"/>
    <property type="match status" value="1"/>
</dbReference>
<dbReference type="InterPro" id="IPR009057">
    <property type="entry name" value="Homeodomain-like_sf"/>
</dbReference>
<organism evidence="5 6">
    <name type="scientific">Paramecium tetraurelia</name>
    <dbReference type="NCBI Taxonomy" id="5888"/>
    <lineage>
        <taxon>Eukaryota</taxon>
        <taxon>Sar</taxon>
        <taxon>Alveolata</taxon>
        <taxon>Ciliophora</taxon>
        <taxon>Intramacronucleata</taxon>
        <taxon>Oligohymenophorea</taxon>
        <taxon>Peniculida</taxon>
        <taxon>Parameciidae</taxon>
        <taxon>Paramecium</taxon>
    </lineage>
</organism>
<dbReference type="RefSeq" id="XP_001456610.1">
    <property type="nucleotide sequence ID" value="XM_001456573.1"/>
</dbReference>
<dbReference type="Pfam" id="PF00249">
    <property type="entry name" value="Myb_DNA-binding"/>
    <property type="match status" value="1"/>
</dbReference>
<dbReference type="PROSITE" id="PS51542">
    <property type="entry name" value="FYRN"/>
    <property type="match status" value="1"/>
</dbReference>
<dbReference type="GeneID" id="5042395"/>
<dbReference type="SMART" id="SM00542">
    <property type="entry name" value="FYRC"/>
    <property type="match status" value="1"/>
</dbReference>
<dbReference type="PANTHER" id="PTHR22715:SF0">
    <property type="entry name" value="TRANSFORMING GROWTH FACTOR BETA REGULATOR 1"/>
    <property type="match status" value="1"/>
</dbReference>
<dbReference type="InterPro" id="IPR001005">
    <property type="entry name" value="SANT/Myb"/>
</dbReference>
<evidence type="ECO:0000256" key="2">
    <source>
        <dbReference type="ARBA" id="ARBA00023242"/>
    </source>
</evidence>
<dbReference type="Pfam" id="PF05965">
    <property type="entry name" value="FYRC"/>
    <property type="match status" value="1"/>
</dbReference>
<dbReference type="Proteomes" id="UP000000600">
    <property type="component" value="Unassembled WGS sequence"/>
</dbReference>